<accession>A0AAD4H3F3</accession>
<dbReference type="Proteomes" id="UP001194580">
    <property type="component" value="Unassembled WGS sequence"/>
</dbReference>
<comment type="caution">
    <text evidence="1">The sequence shown here is derived from an EMBL/GenBank/DDBJ whole genome shotgun (WGS) entry which is preliminary data.</text>
</comment>
<dbReference type="AlphaFoldDB" id="A0AAD4H3F3"/>
<keyword evidence="2" id="KW-1185">Reference proteome</keyword>
<gene>
    <name evidence="1" type="ORF">BGZ95_000465</name>
</gene>
<evidence type="ECO:0000313" key="2">
    <source>
        <dbReference type="Proteomes" id="UP001194580"/>
    </source>
</evidence>
<proteinExistence type="predicted"/>
<sequence length="110" mass="11589">MTASTSSAAAAALNECDRCVSEMMNSIEPACGELSNSIDVNRLPDYKLNPNYYRCFCSIPSGRTWLSSCNTASKCSADETDETVQFLKIITTSMQCLAGSASGNGGASGH</sequence>
<organism evidence="1 2">
    <name type="scientific">Linnemannia exigua</name>
    <dbReference type="NCBI Taxonomy" id="604196"/>
    <lineage>
        <taxon>Eukaryota</taxon>
        <taxon>Fungi</taxon>
        <taxon>Fungi incertae sedis</taxon>
        <taxon>Mucoromycota</taxon>
        <taxon>Mortierellomycotina</taxon>
        <taxon>Mortierellomycetes</taxon>
        <taxon>Mortierellales</taxon>
        <taxon>Mortierellaceae</taxon>
        <taxon>Linnemannia</taxon>
    </lineage>
</organism>
<evidence type="ECO:0000313" key="1">
    <source>
        <dbReference type="EMBL" id="KAG0271683.1"/>
    </source>
</evidence>
<name>A0AAD4H3F3_9FUNG</name>
<feature type="non-terminal residue" evidence="1">
    <location>
        <position position="110"/>
    </location>
</feature>
<dbReference type="EMBL" id="JAAAIL010001087">
    <property type="protein sequence ID" value="KAG0271683.1"/>
    <property type="molecule type" value="Genomic_DNA"/>
</dbReference>
<reference evidence="1" key="1">
    <citation type="journal article" date="2020" name="Fungal Divers.">
        <title>Resolving the Mortierellaceae phylogeny through synthesis of multi-gene phylogenetics and phylogenomics.</title>
        <authorList>
            <person name="Vandepol N."/>
            <person name="Liber J."/>
            <person name="Desiro A."/>
            <person name="Na H."/>
            <person name="Kennedy M."/>
            <person name="Barry K."/>
            <person name="Grigoriev I.V."/>
            <person name="Miller A.N."/>
            <person name="O'Donnell K."/>
            <person name="Stajich J.E."/>
            <person name="Bonito G."/>
        </authorList>
    </citation>
    <scope>NUCLEOTIDE SEQUENCE</scope>
    <source>
        <strain evidence="1">NRRL 28262</strain>
    </source>
</reference>
<protein>
    <submittedName>
        <fullName evidence="1">Uncharacterized protein</fullName>
    </submittedName>
</protein>